<dbReference type="PANTHER" id="PTHR32332">
    <property type="entry name" value="2-NITROPROPANE DIOXYGENASE"/>
    <property type="match status" value="1"/>
</dbReference>
<evidence type="ECO:0000256" key="2">
    <source>
        <dbReference type="ARBA" id="ARBA00013457"/>
    </source>
</evidence>
<keyword evidence="5 6" id="KW-0560">Oxidoreductase</keyword>
<evidence type="ECO:0000313" key="7">
    <source>
        <dbReference type="Proteomes" id="UP001529340"/>
    </source>
</evidence>
<keyword evidence="4" id="KW-0288">FMN</keyword>
<proteinExistence type="predicted"/>
<keyword evidence="6" id="KW-0503">Monooxygenase</keyword>
<reference evidence="6 7" key="1">
    <citation type="submission" date="2023-06" db="EMBL/GenBank/DDBJ databases">
        <title>Identification and characterization of horizontal gene transfer across gut microbiota members of farm animals based on homology search.</title>
        <authorList>
            <person name="Schwarzerova J."/>
            <person name="Nykrynova M."/>
            <person name="Jureckova K."/>
            <person name="Cejkova D."/>
            <person name="Rychlik I."/>
        </authorList>
    </citation>
    <scope>NUCLEOTIDE SEQUENCE [LARGE SCALE GENOMIC DNA]</scope>
    <source>
        <strain evidence="6 7">ET39</strain>
    </source>
</reference>
<evidence type="ECO:0000256" key="1">
    <source>
        <dbReference type="ARBA" id="ARBA00003535"/>
    </source>
</evidence>
<dbReference type="Proteomes" id="UP001529340">
    <property type="component" value="Unassembled WGS sequence"/>
</dbReference>
<gene>
    <name evidence="6" type="ORF">QUV96_06425</name>
</gene>
<protein>
    <recommendedName>
        <fullName evidence="2">Probable nitronate monooxygenase</fullName>
    </recommendedName>
</protein>
<organism evidence="6 7">
    <name type="scientific">Amedibacillus dolichus</name>
    <dbReference type="NCBI Taxonomy" id="31971"/>
    <lineage>
        <taxon>Bacteria</taxon>
        <taxon>Bacillati</taxon>
        <taxon>Bacillota</taxon>
        <taxon>Erysipelotrichia</taxon>
        <taxon>Erysipelotrichales</taxon>
        <taxon>Erysipelotrichaceae</taxon>
        <taxon>Amedibacillus</taxon>
    </lineage>
</organism>
<evidence type="ECO:0000256" key="3">
    <source>
        <dbReference type="ARBA" id="ARBA00022630"/>
    </source>
</evidence>
<comment type="function">
    <text evidence="1">Nitronate monooxygenase that uses molecular oxygen to catalyze the oxidative denitrification of alkyl nitronates. Acts on propionate 3-nitronate (P3N), the presumed physiological substrate. Probably functions in the detoxification of P3N, a metabolic poison produced by plants and fungi as a defense mechanism.</text>
</comment>
<comment type="caution">
    <text evidence="6">The sequence shown here is derived from an EMBL/GenBank/DDBJ whole genome shotgun (WGS) entry which is preliminary data.</text>
</comment>
<dbReference type="RefSeq" id="WP_289607732.1">
    <property type="nucleotide sequence ID" value="NZ_JAUDCG010000023.1"/>
</dbReference>
<reference evidence="6 7" key="3">
    <citation type="submission" date="2023-06" db="EMBL/GenBank/DDBJ databases">
        <authorList>
            <person name="Zeman M."/>
            <person name="Kubasova T."/>
            <person name="Jahodarova E."/>
            <person name="Nykrynova M."/>
            <person name="Rychlik I."/>
        </authorList>
    </citation>
    <scope>NUCLEOTIDE SEQUENCE [LARGE SCALE GENOMIC DNA]</scope>
    <source>
        <strain evidence="6 7">ET39</strain>
    </source>
</reference>
<dbReference type="Gene3D" id="3.20.20.70">
    <property type="entry name" value="Aldolase class I"/>
    <property type="match status" value="1"/>
</dbReference>
<dbReference type="EMBL" id="JAUDCG010000023">
    <property type="protein sequence ID" value="MDM8157271.1"/>
    <property type="molecule type" value="Genomic_DNA"/>
</dbReference>
<reference evidence="7" key="2">
    <citation type="submission" date="2023-06" db="EMBL/GenBank/DDBJ databases">
        <title>Identification and characterization of horizontal gene transfer across gut microbiota members of farm animals based on homology search.</title>
        <authorList>
            <person name="Zeman M."/>
            <person name="Kubasova T."/>
            <person name="Jahodarova E."/>
            <person name="Nykrynova M."/>
            <person name="Rychlik I."/>
        </authorList>
    </citation>
    <scope>NUCLEOTIDE SEQUENCE [LARGE SCALE GENOMIC DNA]</scope>
    <source>
        <strain evidence="7">ET39</strain>
    </source>
</reference>
<dbReference type="InterPro" id="IPR004136">
    <property type="entry name" value="NMO"/>
</dbReference>
<dbReference type="SUPFAM" id="SSF51412">
    <property type="entry name" value="Inosine monophosphate dehydrogenase (IMPDH)"/>
    <property type="match status" value="1"/>
</dbReference>
<sequence length="360" mass="39145">MLKEIRFDHRTLQLPIIQGGMGVGVSLSSLAGHVMKEGAMGVISAAHPGYRRPDFRKDSIAANCAAIHEECARARAISEGNGLLGINIMVASTDYDTYVRAAIDAGVDAIISGAGLPLHLPKLTKDSDVLLAPIVSSARAAHLILRTWDKHYQTCPDFIVVEGSEAGGHLGFSREELEEGRCQPLDAIVREVLGLLAPYEERYQKKIRVFAAGGIFDGNDIARMLRLGADGVQMATRFIATYECDAADSFKQAVLQCTKEDIRLIKSPAGLPGRALNTRFIRRVEGQTICMNDCLRCMKPCNPSHTPYCISEALITSVSRDAQDGVVFVGANAWRIDSLLHVSQLLTQLKEEANASLKEN</sequence>
<dbReference type="PANTHER" id="PTHR32332:SF18">
    <property type="entry name" value="2-NITROPROPANE DIOXYGENASE"/>
    <property type="match status" value="1"/>
</dbReference>
<dbReference type="Pfam" id="PF03060">
    <property type="entry name" value="NMO"/>
    <property type="match status" value="1"/>
</dbReference>
<dbReference type="InterPro" id="IPR013785">
    <property type="entry name" value="Aldolase_TIM"/>
</dbReference>
<accession>A0ABT7UCB4</accession>
<evidence type="ECO:0000256" key="5">
    <source>
        <dbReference type="ARBA" id="ARBA00023002"/>
    </source>
</evidence>
<keyword evidence="3" id="KW-0285">Flavoprotein</keyword>
<keyword evidence="7" id="KW-1185">Reference proteome</keyword>
<dbReference type="GO" id="GO:0004497">
    <property type="term" value="F:monooxygenase activity"/>
    <property type="evidence" value="ECO:0007669"/>
    <property type="project" value="UniProtKB-KW"/>
</dbReference>
<dbReference type="CDD" id="cd04730">
    <property type="entry name" value="NPD_like"/>
    <property type="match status" value="1"/>
</dbReference>
<evidence type="ECO:0000256" key="4">
    <source>
        <dbReference type="ARBA" id="ARBA00022643"/>
    </source>
</evidence>
<evidence type="ECO:0000313" key="6">
    <source>
        <dbReference type="EMBL" id="MDM8157271.1"/>
    </source>
</evidence>
<name>A0ABT7UCB4_9FIRM</name>